<dbReference type="EMBL" id="JACHVS010000001">
    <property type="protein sequence ID" value="MBB2994589.1"/>
    <property type="molecule type" value="Genomic_DNA"/>
</dbReference>
<evidence type="ECO:0000259" key="5">
    <source>
        <dbReference type="Pfam" id="PF07992"/>
    </source>
</evidence>
<organism evidence="7 8">
    <name type="scientific">Paeniglutamicibacter cryotolerans</name>
    <dbReference type="NCBI Taxonomy" id="670079"/>
    <lineage>
        <taxon>Bacteria</taxon>
        <taxon>Bacillati</taxon>
        <taxon>Actinomycetota</taxon>
        <taxon>Actinomycetes</taxon>
        <taxon>Micrococcales</taxon>
        <taxon>Micrococcaceae</taxon>
        <taxon>Paeniglutamicibacter</taxon>
    </lineage>
</organism>
<feature type="domain" description="FAD/NAD(P)-binding" evidence="5">
    <location>
        <begin position="16"/>
        <end position="313"/>
    </location>
</feature>
<dbReference type="GO" id="GO:0016651">
    <property type="term" value="F:oxidoreductase activity, acting on NAD(P)H"/>
    <property type="evidence" value="ECO:0007669"/>
    <property type="project" value="TreeGrafter"/>
</dbReference>
<gene>
    <name evidence="7" type="ORF">E9229_000780</name>
</gene>
<dbReference type="GO" id="GO:0008860">
    <property type="term" value="F:ferredoxin-NAD+ reductase activity"/>
    <property type="evidence" value="ECO:0007669"/>
    <property type="project" value="UniProtKB-EC"/>
</dbReference>
<accession>A0A839QEL2</accession>
<dbReference type="Gene3D" id="3.50.50.60">
    <property type="entry name" value="FAD/NAD(P)-binding domain"/>
    <property type="match status" value="2"/>
</dbReference>
<dbReference type="InterPro" id="IPR050446">
    <property type="entry name" value="FAD-oxidoreductase/Apoptosis"/>
</dbReference>
<dbReference type="GO" id="GO:0005737">
    <property type="term" value="C:cytoplasm"/>
    <property type="evidence" value="ECO:0007669"/>
    <property type="project" value="TreeGrafter"/>
</dbReference>
<dbReference type="InterPro" id="IPR036188">
    <property type="entry name" value="FAD/NAD-bd_sf"/>
</dbReference>
<dbReference type="SUPFAM" id="SSF51905">
    <property type="entry name" value="FAD/NAD(P)-binding domain"/>
    <property type="match status" value="2"/>
</dbReference>
<dbReference type="Proteomes" id="UP000523000">
    <property type="component" value="Unassembled WGS sequence"/>
</dbReference>
<keyword evidence="3" id="KW-0274">FAD</keyword>
<evidence type="ECO:0000256" key="3">
    <source>
        <dbReference type="ARBA" id="ARBA00022827"/>
    </source>
</evidence>
<dbReference type="InterPro" id="IPR023753">
    <property type="entry name" value="FAD/NAD-binding_dom"/>
</dbReference>
<dbReference type="PANTHER" id="PTHR43557:SF2">
    <property type="entry name" value="RIESKE DOMAIN-CONTAINING PROTEIN-RELATED"/>
    <property type="match status" value="1"/>
</dbReference>
<comment type="caution">
    <text evidence="7">The sequence shown here is derived from an EMBL/GenBank/DDBJ whole genome shotgun (WGS) entry which is preliminary data.</text>
</comment>
<comment type="cofactor">
    <cofactor evidence="1">
        <name>FAD</name>
        <dbReference type="ChEBI" id="CHEBI:57692"/>
    </cofactor>
</comment>
<proteinExistence type="predicted"/>
<dbReference type="RefSeq" id="WP_183509951.1">
    <property type="nucleotide sequence ID" value="NZ_BAABGK010000009.1"/>
</dbReference>
<evidence type="ECO:0000313" key="8">
    <source>
        <dbReference type="Proteomes" id="UP000523000"/>
    </source>
</evidence>
<evidence type="ECO:0000256" key="1">
    <source>
        <dbReference type="ARBA" id="ARBA00001974"/>
    </source>
</evidence>
<keyword evidence="7" id="KW-0223">Dioxygenase</keyword>
<dbReference type="SUPFAM" id="SSF55424">
    <property type="entry name" value="FAD/NAD-linked reductases, dimerisation (C-terminal) domain"/>
    <property type="match status" value="1"/>
</dbReference>
<sequence length="417" mass="44855">MDSLAGEESGKAGAGCVIIGAGLAAAHAVQSLRERNYRGAIILIGEEPERPYERPPLSKEYLQGSKPREEVFVHAADWYEQHRVTTRFGTRVESIDTEAKKVRLSGGEELDYEALILATGSRPRIPGKMPGAKLPGVHYLRTLADSEALREQFKPGARLAIVGSGWIGLEIAASARQAGVEVTVVAPEHLPLERILGETIGGYLAELHRRNGVDLHLGTSVEGIIERNGRAAGLHTSAGDVEADLVLVAIGAMPNTELAEAAGLEIDNGVVVDSRLRTLDSSVFAIGDVANAWNTLRGERLRVEHWDNAIRQGKLVAGSILEGIEDYAWQPYFFTDQFDLGMEYVGRSAPSDEVLIRGNLADGAFIAFWLADGVISAAMNVNTWDVNDALRALVGKAIPAGRLTDLAIGLEELNDGI</sequence>
<dbReference type="Gene3D" id="3.30.390.30">
    <property type="match status" value="1"/>
</dbReference>
<dbReference type="InterPro" id="IPR028202">
    <property type="entry name" value="Reductase_C"/>
</dbReference>
<feature type="domain" description="Reductase C-terminal" evidence="6">
    <location>
        <begin position="332"/>
        <end position="411"/>
    </location>
</feature>
<evidence type="ECO:0000313" key="7">
    <source>
        <dbReference type="EMBL" id="MBB2994589.1"/>
    </source>
</evidence>
<evidence type="ECO:0000259" key="6">
    <source>
        <dbReference type="Pfam" id="PF14759"/>
    </source>
</evidence>
<dbReference type="PRINTS" id="PR00411">
    <property type="entry name" value="PNDRDTASEI"/>
</dbReference>
<dbReference type="AlphaFoldDB" id="A0A839QEL2"/>
<keyword evidence="8" id="KW-1185">Reference proteome</keyword>
<keyword evidence="2" id="KW-0285">Flavoprotein</keyword>
<evidence type="ECO:0000256" key="2">
    <source>
        <dbReference type="ARBA" id="ARBA00022630"/>
    </source>
</evidence>
<dbReference type="GO" id="GO:0051213">
    <property type="term" value="F:dioxygenase activity"/>
    <property type="evidence" value="ECO:0007669"/>
    <property type="project" value="UniProtKB-KW"/>
</dbReference>
<dbReference type="EC" id="1.18.1.3" evidence="7"/>
<dbReference type="InterPro" id="IPR016156">
    <property type="entry name" value="FAD/NAD-linked_Rdtase_dimer_sf"/>
</dbReference>
<reference evidence="7 8" key="1">
    <citation type="submission" date="2020-08" db="EMBL/GenBank/DDBJ databases">
        <title>Sequencing the genomes of 1000 actinobacteria strains.</title>
        <authorList>
            <person name="Klenk H.-P."/>
        </authorList>
    </citation>
    <scope>NUCLEOTIDE SEQUENCE [LARGE SCALE GENOMIC DNA]</scope>
    <source>
        <strain evidence="7 8">DSM 22826</strain>
    </source>
</reference>
<dbReference type="Pfam" id="PF14759">
    <property type="entry name" value="Reductase_C"/>
    <property type="match status" value="1"/>
</dbReference>
<evidence type="ECO:0000256" key="4">
    <source>
        <dbReference type="ARBA" id="ARBA00023002"/>
    </source>
</evidence>
<keyword evidence="4 7" id="KW-0560">Oxidoreductase</keyword>
<dbReference type="PRINTS" id="PR00368">
    <property type="entry name" value="FADPNR"/>
</dbReference>
<protein>
    <submittedName>
        <fullName evidence="7">3-phenylpropionate/trans-cinnamate dioxygenase ferredoxin reductase subunit</fullName>
        <ecNumber evidence="7">1.18.1.3</ecNumber>
    </submittedName>
</protein>
<dbReference type="PANTHER" id="PTHR43557">
    <property type="entry name" value="APOPTOSIS-INDUCING FACTOR 1"/>
    <property type="match status" value="1"/>
</dbReference>
<name>A0A839QEL2_9MICC</name>
<dbReference type="Pfam" id="PF07992">
    <property type="entry name" value="Pyr_redox_2"/>
    <property type="match status" value="1"/>
</dbReference>